<name>A0A858ZV84_9BURK</name>
<reference evidence="1 2" key="1">
    <citation type="submission" date="2020-05" db="EMBL/GenBank/DDBJ databases">
        <title>Complete genome sequence of Alicycliphilus denitrificans DP3.</title>
        <authorList>
            <person name="Chen X."/>
        </authorList>
    </citation>
    <scope>NUCLEOTIDE SEQUENCE [LARGE SCALE GENOMIC DNA]</scope>
    <source>
        <strain evidence="1 2">DP3</strain>
    </source>
</reference>
<evidence type="ECO:0000313" key="2">
    <source>
        <dbReference type="Proteomes" id="UP000500755"/>
    </source>
</evidence>
<sequence>MNSPRPPLPPNGAELHALVDGRLPPEHAERLRASLDARTREEADDWERQRALLRTLHADWLERPVPDALRQAADQLQDTHDGRSRWALWGGIAASWVLAFGLGWGLHGPWGGGATLAVAPSSPPLRFAQQAAVAHAVYQPEQRHPVEVTAAQQDHLVQWLSKRLARPLTVPHLQAQGFDLVGGRLLPGGSGARAQFMYQDTAGKRITLYLGALEDAQAEAFHFYSQGPVSGFYWVEHGFGYALSGELPRPALQALATAVYQQLQLSAAPPEGERAPARGS</sequence>
<proteinExistence type="predicted"/>
<dbReference type="OMA" id="RVEGYMA"/>
<accession>A0A858ZV84</accession>
<evidence type="ECO:0000313" key="1">
    <source>
        <dbReference type="EMBL" id="QKD44492.1"/>
    </source>
</evidence>
<dbReference type="EMBL" id="CP051298">
    <property type="protein sequence ID" value="QKD44492.1"/>
    <property type="molecule type" value="Genomic_DNA"/>
</dbReference>
<organism evidence="1 2">
    <name type="scientific">Alicycliphilus denitrificans</name>
    <dbReference type="NCBI Taxonomy" id="179636"/>
    <lineage>
        <taxon>Bacteria</taxon>
        <taxon>Pseudomonadati</taxon>
        <taxon>Pseudomonadota</taxon>
        <taxon>Betaproteobacteria</taxon>
        <taxon>Burkholderiales</taxon>
        <taxon>Comamonadaceae</taxon>
        <taxon>Alicycliphilus</taxon>
    </lineage>
</organism>
<protein>
    <submittedName>
        <fullName evidence="1">Anti-sigma factor</fullName>
    </submittedName>
</protein>
<gene>
    <name evidence="1" type="ORF">HF896_13010</name>
</gene>
<dbReference type="AlphaFoldDB" id="A0A858ZV84"/>
<dbReference type="RefSeq" id="WP_013518785.1">
    <property type="nucleotide sequence ID" value="NZ_CP051298.1"/>
</dbReference>
<dbReference type="Proteomes" id="UP000500755">
    <property type="component" value="Chromosome"/>
</dbReference>